<reference evidence="2" key="1">
    <citation type="submission" date="2023-05" db="EMBL/GenBank/DDBJ databases">
        <title>Nepenthes gracilis genome sequencing.</title>
        <authorList>
            <person name="Fukushima K."/>
        </authorList>
    </citation>
    <scope>NUCLEOTIDE SEQUENCE</scope>
    <source>
        <strain evidence="2">SING2019-196</strain>
    </source>
</reference>
<protein>
    <submittedName>
        <fullName evidence="2">Uncharacterized protein</fullName>
    </submittedName>
</protein>
<comment type="caution">
    <text evidence="2">The sequence shown here is derived from an EMBL/GenBank/DDBJ whole genome shotgun (WGS) entry which is preliminary data.</text>
</comment>
<feature type="region of interest" description="Disordered" evidence="1">
    <location>
        <begin position="1"/>
        <end position="29"/>
    </location>
</feature>
<accession>A0AAD3TH24</accession>
<evidence type="ECO:0000313" key="3">
    <source>
        <dbReference type="Proteomes" id="UP001279734"/>
    </source>
</evidence>
<sequence length="81" mass="8693">MPGSIRWCEEDGRGRGARDSAAAPSRRDMECTHYGKAAIAGRGSSSKVGPMTTNVESDVLVESLVTPNRPSKSDCLIWLGR</sequence>
<proteinExistence type="predicted"/>
<dbReference type="EMBL" id="BSYO01000035">
    <property type="protein sequence ID" value="GMH29036.1"/>
    <property type="molecule type" value="Genomic_DNA"/>
</dbReference>
<dbReference type="Proteomes" id="UP001279734">
    <property type="component" value="Unassembled WGS sequence"/>
</dbReference>
<evidence type="ECO:0000313" key="2">
    <source>
        <dbReference type="EMBL" id="GMH29036.1"/>
    </source>
</evidence>
<organism evidence="2 3">
    <name type="scientific">Nepenthes gracilis</name>
    <name type="common">Slender pitcher plant</name>
    <dbReference type="NCBI Taxonomy" id="150966"/>
    <lineage>
        <taxon>Eukaryota</taxon>
        <taxon>Viridiplantae</taxon>
        <taxon>Streptophyta</taxon>
        <taxon>Embryophyta</taxon>
        <taxon>Tracheophyta</taxon>
        <taxon>Spermatophyta</taxon>
        <taxon>Magnoliopsida</taxon>
        <taxon>eudicotyledons</taxon>
        <taxon>Gunneridae</taxon>
        <taxon>Pentapetalae</taxon>
        <taxon>Caryophyllales</taxon>
        <taxon>Nepenthaceae</taxon>
        <taxon>Nepenthes</taxon>
    </lineage>
</organism>
<gene>
    <name evidence="2" type="ORF">Nepgr_030879</name>
</gene>
<feature type="compositionally biased region" description="Basic and acidic residues" evidence="1">
    <location>
        <begin position="7"/>
        <end position="18"/>
    </location>
</feature>
<keyword evidence="3" id="KW-1185">Reference proteome</keyword>
<name>A0AAD3TH24_NEPGR</name>
<dbReference type="AlphaFoldDB" id="A0AAD3TH24"/>
<evidence type="ECO:0000256" key="1">
    <source>
        <dbReference type="SAM" id="MobiDB-lite"/>
    </source>
</evidence>